<dbReference type="Proteomes" id="UP000228380">
    <property type="component" value="Unplaced"/>
</dbReference>
<dbReference type="Pfam" id="PF00067">
    <property type="entry name" value="p450"/>
    <property type="match status" value="1"/>
</dbReference>
<evidence type="ECO:0000256" key="1">
    <source>
        <dbReference type="ARBA" id="ARBA00001971"/>
    </source>
</evidence>
<dbReference type="InterPro" id="IPR001128">
    <property type="entry name" value="Cyt_P450"/>
</dbReference>
<dbReference type="GeneID" id="103698478"/>
<evidence type="ECO:0000256" key="8">
    <source>
        <dbReference type="PIRSR" id="PIRSR602401-1"/>
    </source>
</evidence>
<keyword evidence="7 9" id="KW-0503">Monooxygenase</keyword>
<dbReference type="GO" id="GO:0005506">
    <property type="term" value="F:iron ion binding"/>
    <property type="evidence" value="ECO:0007669"/>
    <property type="project" value="InterPro"/>
</dbReference>
<dbReference type="PANTHER" id="PTHR47955">
    <property type="entry name" value="CYTOCHROME P450 FAMILY 71 PROTEIN"/>
    <property type="match status" value="1"/>
</dbReference>
<sequence>MDLFSSLYIASSRPHNPSKAHYKYKDKLDKASKALNTMDSFLTLLAYSCLLLFPIAVFFCCKATWPSPTLPPGPIRLPIIGNLHQLGEHPHRSLRLLSEKYGSLMSLKLGCIPTIIVSSPEMACEILKTQDLIFCTRPPLVAYKRYSYGGRDIAFSPYSELWRQLRRISMLEVFSAKRVQAFQTIRGEEVNTLVRTLLRQSSSGPVNLSEMSFCLFNNITAREIFGRRISGDGDCTSSKYHHLLSEMMFLLGGFILGDFFPSLEWLDVLTGTRARLERSFRGMDEFLEEEIEKHMHGGGSRDDFIGVLLRLKKDLSLGFSLTRDHIKGIAMNVFIAGSDTSASTLEWGMTELIRNPIVLKKAQDEVRGLLGNKGKVEEDDVQQLRYLKLIIKEVLRLHPPGPLLIPHECMQDCKITGYNIPKKTRAYINVWAISRDPRYWQDAEAFIPERFEDNDINFKGQHFEFLPFGSGRRICPGMSLGVIAVELALANILYRFNWGLPDGMSKEDIDMEEQFGLVIRRKSPLILVATPTSLDA</sequence>
<name>A0A8B7BK14_PHODC</name>
<evidence type="ECO:0000313" key="11">
    <source>
        <dbReference type="RefSeq" id="XP_008778727.1"/>
    </source>
</evidence>
<dbReference type="FunFam" id="1.10.630.10:FF:000011">
    <property type="entry name" value="Cytochrome P450 83B1"/>
    <property type="match status" value="1"/>
</dbReference>
<dbReference type="PRINTS" id="PR00463">
    <property type="entry name" value="EP450I"/>
</dbReference>
<dbReference type="PANTHER" id="PTHR47955:SF19">
    <property type="entry name" value="CYTOCHROME P450 71A9-LIKE ISOFORM X1"/>
    <property type="match status" value="1"/>
</dbReference>
<dbReference type="GO" id="GO:0004497">
    <property type="term" value="F:monooxygenase activity"/>
    <property type="evidence" value="ECO:0007669"/>
    <property type="project" value="UniProtKB-KW"/>
</dbReference>
<keyword evidence="6 8" id="KW-0408">Iron</keyword>
<evidence type="ECO:0000313" key="10">
    <source>
        <dbReference type="Proteomes" id="UP000228380"/>
    </source>
</evidence>
<protein>
    <submittedName>
        <fullName evidence="11">Cytochrome P450 71A1-like</fullName>
    </submittedName>
</protein>
<keyword evidence="5 9" id="KW-0560">Oxidoreductase</keyword>
<dbReference type="InterPro" id="IPR017972">
    <property type="entry name" value="Cyt_P450_CS"/>
</dbReference>
<gene>
    <name evidence="11" type="primary">LOC103698478</name>
</gene>
<dbReference type="GO" id="GO:0016705">
    <property type="term" value="F:oxidoreductase activity, acting on paired donors, with incorporation or reduction of molecular oxygen"/>
    <property type="evidence" value="ECO:0007669"/>
    <property type="project" value="InterPro"/>
</dbReference>
<dbReference type="SUPFAM" id="SSF48264">
    <property type="entry name" value="Cytochrome P450"/>
    <property type="match status" value="1"/>
</dbReference>
<keyword evidence="4 8" id="KW-0479">Metal-binding</keyword>
<keyword evidence="3 8" id="KW-0349">Heme</keyword>
<evidence type="ECO:0000256" key="2">
    <source>
        <dbReference type="ARBA" id="ARBA00010617"/>
    </source>
</evidence>
<comment type="similarity">
    <text evidence="2 9">Belongs to the cytochrome P450 family.</text>
</comment>
<evidence type="ECO:0000256" key="3">
    <source>
        <dbReference type="ARBA" id="ARBA00022617"/>
    </source>
</evidence>
<dbReference type="PRINTS" id="PR00385">
    <property type="entry name" value="P450"/>
</dbReference>
<evidence type="ECO:0000256" key="5">
    <source>
        <dbReference type="ARBA" id="ARBA00023002"/>
    </source>
</evidence>
<dbReference type="InterPro" id="IPR036396">
    <property type="entry name" value="Cyt_P450_sf"/>
</dbReference>
<dbReference type="AlphaFoldDB" id="A0A8B7BK14"/>
<evidence type="ECO:0000256" key="7">
    <source>
        <dbReference type="ARBA" id="ARBA00023033"/>
    </source>
</evidence>
<organism evidence="10 11">
    <name type="scientific">Phoenix dactylifera</name>
    <name type="common">Date palm</name>
    <dbReference type="NCBI Taxonomy" id="42345"/>
    <lineage>
        <taxon>Eukaryota</taxon>
        <taxon>Viridiplantae</taxon>
        <taxon>Streptophyta</taxon>
        <taxon>Embryophyta</taxon>
        <taxon>Tracheophyta</taxon>
        <taxon>Spermatophyta</taxon>
        <taxon>Magnoliopsida</taxon>
        <taxon>Liliopsida</taxon>
        <taxon>Arecaceae</taxon>
        <taxon>Coryphoideae</taxon>
        <taxon>Phoeniceae</taxon>
        <taxon>Phoenix</taxon>
    </lineage>
</organism>
<dbReference type="OrthoDB" id="2789670at2759"/>
<dbReference type="PROSITE" id="PS00086">
    <property type="entry name" value="CYTOCHROME_P450"/>
    <property type="match status" value="1"/>
</dbReference>
<comment type="cofactor">
    <cofactor evidence="1 8">
        <name>heme</name>
        <dbReference type="ChEBI" id="CHEBI:30413"/>
    </cofactor>
</comment>
<accession>A0A8B7BK14</accession>
<dbReference type="Gene3D" id="1.10.630.10">
    <property type="entry name" value="Cytochrome P450"/>
    <property type="match status" value="1"/>
</dbReference>
<keyword evidence="10" id="KW-1185">Reference proteome</keyword>
<dbReference type="KEGG" id="pda:103698478"/>
<dbReference type="GO" id="GO:0020037">
    <property type="term" value="F:heme binding"/>
    <property type="evidence" value="ECO:0007669"/>
    <property type="project" value="InterPro"/>
</dbReference>
<dbReference type="InterPro" id="IPR002401">
    <property type="entry name" value="Cyt_P450_E_grp-I"/>
</dbReference>
<feature type="binding site" description="axial binding residue" evidence="8">
    <location>
        <position position="475"/>
    </location>
    <ligand>
        <name>heme</name>
        <dbReference type="ChEBI" id="CHEBI:30413"/>
    </ligand>
    <ligandPart>
        <name>Fe</name>
        <dbReference type="ChEBI" id="CHEBI:18248"/>
    </ligandPart>
</feature>
<reference evidence="11" key="1">
    <citation type="submission" date="2025-08" db="UniProtKB">
        <authorList>
            <consortium name="RefSeq"/>
        </authorList>
    </citation>
    <scope>IDENTIFICATION</scope>
    <source>
        <tissue evidence="11">Young leaves</tissue>
    </source>
</reference>
<evidence type="ECO:0000256" key="9">
    <source>
        <dbReference type="RuleBase" id="RU000461"/>
    </source>
</evidence>
<dbReference type="RefSeq" id="XP_008778727.1">
    <property type="nucleotide sequence ID" value="XM_008780505.4"/>
</dbReference>
<evidence type="ECO:0000256" key="4">
    <source>
        <dbReference type="ARBA" id="ARBA00022723"/>
    </source>
</evidence>
<proteinExistence type="inferred from homology"/>
<evidence type="ECO:0000256" key="6">
    <source>
        <dbReference type="ARBA" id="ARBA00023004"/>
    </source>
</evidence>
<dbReference type="CDD" id="cd11072">
    <property type="entry name" value="CYP71-like"/>
    <property type="match status" value="1"/>
</dbReference>